<dbReference type="SUPFAM" id="SSF52242">
    <property type="entry name" value="Cobalamin (vitamin B12)-binding domain"/>
    <property type="match status" value="1"/>
</dbReference>
<reference evidence="8" key="1">
    <citation type="journal article" date="2019" name="Int. J. Syst. Evol. Microbiol.">
        <title>The Global Catalogue of Microorganisms (GCM) 10K type strain sequencing project: providing services to taxonomists for standard genome sequencing and annotation.</title>
        <authorList>
            <consortium name="The Broad Institute Genomics Platform"/>
            <consortium name="The Broad Institute Genome Sequencing Center for Infectious Disease"/>
            <person name="Wu L."/>
            <person name="Ma J."/>
        </authorList>
    </citation>
    <scope>NUCLEOTIDE SEQUENCE [LARGE SCALE GENOMIC DNA]</scope>
    <source>
        <strain evidence="8">JCM 17917</strain>
    </source>
</reference>
<dbReference type="CDD" id="cd03677">
    <property type="entry name" value="MM_CoA_mutase_beta"/>
    <property type="match status" value="1"/>
</dbReference>
<comment type="similarity">
    <text evidence="2">Belongs to the methylmalonyl-CoA mutase family.</text>
</comment>
<protein>
    <submittedName>
        <fullName evidence="7">Methylmalonyl-CoA mutase small subunit</fullName>
    </submittedName>
</protein>
<evidence type="ECO:0000259" key="6">
    <source>
        <dbReference type="Pfam" id="PF01642"/>
    </source>
</evidence>
<organism evidence="7 8">
    <name type="scientific">Nibribacter koreensis</name>
    <dbReference type="NCBI Taxonomy" id="1084519"/>
    <lineage>
        <taxon>Bacteria</taxon>
        <taxon>Pseudomonadati</taxon>
        <taxon>Bacteroidota</taxon>
        <taxon>Cytophagia</taxon>
        <taxon>Cytophagales</taxon>
        <taxon>Hymenobacteraceae</taxon>
        <taxon>Nibribacter</taxon>
    </lineage>
</organism>
<dbReference type="Pfam" id="PF01642">
    <property type="entry name" value="MM_CoA_mutase"/>
    <property type="match status" value="1"/>
</dbReference>
<keyword evidence="8" id="KW-1185">Reference proteome</keyword>
<evidence type="ECO:0000313" key="8">
    <source>
        <dbReference type="Proteomes" id="UP001501844"/>
    </source>
</evidence>
<dbReference type="PANTHER" id="PTHR48101:SF1">
    <property type="entry name" value="METHYLMALONYL-COA MUTASE, LARGE SUBUNIT"/>
    <property type="match status" value="1"/>
</dbReference>
<sequence>MMNTTASDSLFPEFTAPTPAQWEEKISKDLKGIDPAELHWQSYEGIDVAPFYTKENLPQGLQYQTQPGEFPFLRSPKTGTNTWLNLQAIRVTGKGHEAVDKAADALTRGADGIHFIIENGVDFDVDYLVQHLSLGDVPVSYTVSSDAATFLHHLVTGLYRKGISLNQLNGFLKCAPILSSESYRQLDMEHAKHLLEQTLDAPNFYALTINGAHFSNKGATLVQEIAITLAIAVCYTNGLTNEILPVERLFRDMQFHLSVGTNYFFEIAKFRAVRLLWSKVVEAYKAPVESAGHLRIHASTSRWHQATLDPHTNLLRHTTELMSAIMGGVDSVEVEPFDSTYKEPNAFSERIARNISIILKEEAYLHQAIDPAAGSYYIEYLTQEIAEKAWALFQEIEGLGGFMAASNSGFIQDLIKEASNQKFKNIASGKEVILGTNKYPNTNEKHDYNPEALMQSRDFDNTRAAYPYEVMRLATEMHLRKKQRRPLAVVVHMGPAIQEHIHASFAREFFTCSGFTTQVVKVNTVNEALASVKPLDAQVIVMATPEQAFSDFADEFARGMRDQHKQGPALILADDPMHLKDELRANGFDEFLFQGCDTKEIITRIQERLGA</sequence>
<accession>A0ABP8G0Y5</accession>
<evidence type="ECO:0000313" key="7">
    <source>
        <dbReference type="EMBL" id="GAA4315067.1"/>
    </source>
</evidence>
<evidence type="ECO:0000256" key="1">
    <source>
        <dbReference type="ARBA" id="ARBA00001922"/>
    </source>
</evidence>
<dbReference type="InterPro" id="IPR036724">
    <property type="entry name" value="Cobalamin-bd_sf"/>
</dbReference>
<keyword evidence="4" id="KW-0413">Isomerase</keyword>
<evidence type="ECO:0000256" key="3">
    <source>
        <dbReference type="ARBA" id="ARBA00022628"/>
    </source>
</evidence>
<dbReference type="Gene3D" id="3.20.20.240">
    <property type="entry name" value="Methylmalonyl-CoA mutase"/>
    <property type="match status" value="1"/>
</dbReference>
<dbReference type="EMBL" id="BAABGX010000003">
    <property type="protein sequence ID" value="GAA4315067.1"/>
    <property type="molecule type" value="Genomic_DNA"/>
</dbReference>
<comment type="cofactor">
    <cofactor evidence="1">
        <name>adenosylcob(III)alamin</name>
        <dbReference type="ChEBI" id="CHEBI:18408"/>
    </cofactor>
</comment>
<dbReference type="Gene3D" id="3.40.50.280">
    <property type="entry name" value="Cobalamin-binding domain"/>
    <property type="match status" value="1"/>
</dbReference>
<feature type="domain" description="Methylmalonyl-CoA mutase alpha/beta chain catalytic" evidence="6">
    <location>
        <begin position="124"/>
        <end position="450"/>
    </location>
</feature>
<keyword evidence="3" id="KW-0846">Cobalamin</keyword>
<comment type="caution">
    <text evidence="7">The sequence shown here is derived from an EMBL/GenBank/DDBJ whole genome shotgun (WGS) entry which is preliminary data.</text>
</comment>
<dbReference type="InterPro" id="IPR016176">
    <property type="entry name" value="Cbl-dep_enz_cat"/>
</dbReference>
<evidence type="ECO:0000256" key="4">
    <source>
        <dbReference type="ARBA" id="ARBA00023235"/>
    </source>
</evidence>
<proteinExistence type="inferred from homology"/>
<dbReference type="RefSeq" id="WP_345169237.1">
    <property type="nucleotide sequence ID" value="NZ_BAABGX010000003.1"/>
</dbReference>
<dbReference type="Proteomes" id="UP001501844">
    <property type="component" value="Unassembled WGS sequence"/>
</dbReference>
<evidence type="ECO:0000256" key="5">
    <source>
        <dbReference type="ARBA" id="ARBA00023285"/>
    </source>
</evidence>
<name>A0ABP8G0Y5_9BACT</name>
<gene>
    <name evidence="7" type="primary">mutA</name>
    <name evidence="7" type="ORF">GCM10023183_35520</name>
</gene>
<dbReference type="PANTHER" id="PTHR48101">
    <property type="entry name" value="METHYLMALONYL-COA MUTASE, MITOCHONDRIAL-RELATED"/>
    <property type="match status" value="1"/>
</dbReference>
<evidence type="ECO:0000256" key="2">
    <source>
        <dbReference type="ARBA" id="ARBA00008465"/>
    </source>
</evidence>
<keyword evidence="5" id="KW-0170">Cobalt</keyword>
<dbReference type="InterPro" id="IPR006099">
    <property type="entry name" value="MeMalonylCoA_mutase_a/b_cat"/>
</dbReference>
<dbReference type="SUPFAM" id="SSF51703">
    <property type="entry name" value="Cobalamin (vitamin B12)-dependent enzymes"/>
    <property type="match status" value="1"/>
</dbReference>